<dbReference type="CDD" id="cd00519">
    <property type="entry name" value="Lipase_3"/>
    <property type="match status" value="1"/>
</dbReference>
<feature type="domain" description="Fungal lipase-type" evidence="2">
    <location>
        <begin position="95"/>
        <end position="234"/>
    </location>
</feature>
<gene>
    <name evidence="3" type="ORF">FKW77_009338</name>
</gene>
<feature type="signal peptide" evidence="1">
    <location>
        <begin position="1"/>
        <end position="25"/>
    </location>
</feature>
<dbReference type="STRING" id="50376.A0A517L9Z2"/>
<evidence type="ECO:0000256" key="1">
    <source>
        <dbReference type="SAM" id="SignalP"/>
    </source>
</evidence>
<proteinExistence type="predicted"/>
<dbReference type="AlphaFoldDB" id="A0A517L9Z2"/>
<keyword evidence="1" id="KW-0732">Signal</keyword>
<sequence>MRKFSIRQVLPCVLGLTSMCTQSTSTETRESPRSNRIASQPEWNELEWAAMLSSAAYAGCTGRTHDVTIMHQIVDRATATQGFIGVSDQRKRIIIVFRGSNELRDFRNDLDTRKVAITGLGGTNFPTNVEVMHGVHAPWAAIHNDVIAQVRTLASKNPFYSIGITGHSLGGSLTYLGFPVLAQIFPDKQIIAAPLNAFPIGNEAFAQHSSKLISTRRIVRRGTQKNDGVPNMYTNNTRLSLLPGVPVFQHYGTEFYTNGTRQTTIVCDGQHDKACSAGNGAMGPTPDHHYSFGVDMGPSGAMGCMASGGGFGANGGTARIMGAGEGGEVVRKLVEREWVA</sequence>
<dbReference type="PANTHER" id="PTHR45908">
    <property type="entry name" value="PROTEIN CBG11750-RELATED"/>
    <property type="match status" value="1"/>
</dbReference>
<dbReference type="Proteomes" id="UP000316270">
    <property type="component" value="Chromosome 7"/>
</dbReference>
<dbReference type="OrthoDB" id="426718at2759"/>
<evidence type="ECO:0000313" key="4">
    <source>
        <dbReference type="Proteomes" id="UP000316270"/>
    </source>
</evidence>
<dbReference type="GO" id="GO:0006629">
    <property type="term" value="P:lipid metabolic process"/>
    <property type="evidence" value="ECO:0007669"/>
    <property type="project" value="InterPro"/>
</dbReference>
<evidence type="ECO:0000259" key="2">
    <source>
        <dbReference type="Pfam" id="PF01764"/>
    </source>
</evidence>
<keyword evidence="4" id="KW-1185">Reference proteome</keyword>
<protein>
    <recommendedName>
        <fullName evidence="2">Fungal lipase-type domain-containing protein</fullName>
    </recommendedName>
</protein>
<reference evidence="3 4" key="1">
    <citation type="submission" date="2019-07" db="EMBL/GenBank/DDBJ databases">
        <title>Finished genome of Venturia effusa.</title>
        <authorList>
            <person name="Young C.A."/>
            <person name="Cox M.P."/>
            <person name="Ganley A.R.D."/>
            <person name="David W.J."/>
        </authorList>
    </citation>
    <scope>NUCLEOTIDE SEQUENCE [LARGE SCALE GENOMIC DNA]</scope>
    <source>
        <strain evidence="4">albino</strain>
    </source>
</reference>
<dbReference type="SUPFAM" id="SSF53474">
    <property type="entry name" value="alpha/beta-Hydrolases"/>
    <property type="match status" value="1"/>
</dbReference>
<name>A0A517L9Z2_9PEZI</name>
<evidence type="ECO:0000313" key="3">
    <source>
        <dbReference type="EMBL" id="QDS72443.1"/>
    </source>
</evidence>
<dbReference type="InterPro" id="IPR002921">
    <property type="entry name" value="Fungal_lipase-type"/>
</dbReference>
<dbReference type="Gene3D" id="3.40.50.1820">
    <property type="entry name" value="alpha/beta hydrolase"/>
    <property type="match status" value="1"/>
</dbReference>
<accession>A0A517L9Z2</accession>
<dbReference type="Pfam" id="PF01764">
    <property type="entry name" value="Lipase_3"/>
    <property type="match status" value="1"/>
</dbReference>
<dbReference type="EMBL" id="CP042191">
    <property type="protein sequence ID" value="QDS72443.1"/>
    <property type="molecule type" value="Genomic_DNA"/>
</dbReference>
<dbReference type="InterPro" id="IPR029058">
    <property type="entry name" value="AB_hydrolase_fold"/>
</dbReference>
<organism evidence="3 4">
    <name type="scientific">Venturia effusa</name>
    <dbReference type="NCBI Taxonomy" id="50376"/>
    <lineage>
        <taxon>Eukaryota</taxon>
        <taxon>Fungi</taxon>
        <taxon>Dikarya</taxon>
        <taxon>Ascomycota</taxon>
        <taxon>Pezizomycotina</taxon>
        <taxon>Dothideomycetes</taxon>
        <taxon>Pleosporomycetidae</taxon>
        <taxon>Venturiales</taxon>
        <taxon>Venturiaceae</taxon>
        <taxon>Venturia</taxon>
    </lineage>
</organism>
<feature type="chain" id="PRO_5021876582" description="Fungal lipase-type domain-containing protein" evidence="1">
    <location>
        <begin position="26"/>
        <end position="340"/>
    </location>
</feature>